<gene>
    <name evidence="1" type="ORF">PM001_LOCUS28276</name>
</gene>
<dbReference type="EMBL" id="CAKLBY020000290">
    <property type="protein sequence ID" value="CAK7943126.1"/>
    <property type="molecule type" value="Genomic_DNA"/>
</dbReference>
<evidence type="ECO:0000313" key="1">
    <source>
        <dbReference type="EMBL" id="CAK7943126.1"/>
    </source>
</evidence>
<name>A0AAV1V9F3_9STRA</name>
<dbReference type="Proteomes" id="UP001162060">
    <property type="component" value="Unassembled WGS sequence"/>
</dbReference>
<dbReference type="AlphaFoldDB" id="A0AAV1V9F3"/>
<accession>A0AAV1V9F3</accession>
<protein>
    <submittedName>
        <fullName evidence="1">Uncharacterized protein</fullName>
    </submittedName>
</protein>
<proteinExistence type="predicted"/>
<comment type="caution">
    <text evidence="1">The sequence shown here is derived from an EMBL/GenBank/DDBJ whole genome shotgun (WGS) entry which is preliminary data.</text>
</comment>
<organism evidence="1 2">
    <name type="scientific">Peronospora matthiolae</name>
    <dbReference type="NCBI Taxonomy" id="2874970"/>
    <lineage>
        <taxon>Eukaryota</taxon>
        <taxon>Sar</taxon>
        <taxon>Stramenopiles</taxon>
        <taxon>Oomycota</taxon>
        <taxon>Peronosporomycetes</taxon>
        <taxon>Peronosporales</taxon>
        <taxon>Peronosporaceae</taxon>
        <taxon>Peronospora</taxon>
    </lineage>
</organism>
<reference evidence="1" key="1">
    <citation type="submission" date="2024-01" db="EMBL/GenBank/DDBJ databases">
        <authorList>
            <person name="Webb A."/>
        </authorList>
    </citation>
    <scope>NUCLEOTIDE SEQUENCE</scope>
    <source>
        <strain evidence="1">Pm1</strain>
    </source>
</reference>
<evidence type="ECO:0000313" key="2">
    <source>
        <dbReference type="Proteomes" id="UP001162060"/>
    </source>
</evidence>
<sequence length="60" mass="6751">MCGVERNFLCLDHIASVAQLGERQTEDLKVPGPIPGRGTFAQPCRFLHSSMLFQLVMLYQ</sequence>